<sequence>MSSLINIEGHHVGTPVHIAGRHVCVHVRQDITVFGCRGKRFEAIKKRQKRKRIYAKPKPRISKKLPRPGPIGSREPEKRALL</sequence>
<comment type="caution">
    <text evidence="2">The sequence shown here is derived from an EMBL/GenBank/DDBJ whole genome shotgun (WGS) entry which is preliminary data.</text>
</comment>
<evidence type="ECO:0000256" key="1">
    <source>
        <dbReference type="SAM" id="MobiDB-lite"/>
    </source>
</evidence>
<evidence type="ECO:0000313" key="2">
    <source>
        <dbReference type="EMBL" id="KAJ1135291.1"/>
    </source>
</evidence>
<evidence type="ECO:0000313" key="3">
    <source>
        <dbReference type="Proteomes" id="UP001066276"/>
    </source>
</evidence>
<dbReference type="Proteomes" id="UP001066276">
    <property type="component" value="Chromosome 6"/>
</dbReference>
<protein>
    <submittedName>
        <fullName evidence="2">Uncharacterized protein</fullName>
    </submittedName>
</protein>
<feature type="compositionally biased region" description="Basic residues" evidence="1">
    <location>
        <begin position="46"/>
        <end position="66"/>
    </location>
</feature>
<dbReference type="AlphaFoldDB" id="A0AAV7Q3Z1"/>
<proteinExistence type="predicted"/>
<dbReference type="EMBL" id="JANPWB010000010">
    <property type="protein sequence ID" value="KAJ1135291.1"/>
    <property type="molecule type" value="Genomic_DNA"/>
</dbReference>
<feature type="region of interest" description="Disordered" evidence="1">
    <location>
        <begin position="46"/>
        <end position="82"/>
    </location>
</feature>
<name>A0AAV7Q3Z1_PLEWA</name>
<reference evidence="2" key="1">
    <citation type="journal article" date="2022" name="bioRxiv">
        <title>Sequencing and chromosome-scale assembly of the giantPleurodeles waltlgenome.</title>
        <authorList>
            <person name="Brown T."/>
            <person name="Elewa A."/>
            <person name="Iarovenko S."/>
            <person name="Subramanian E."/>
            <person name="Araus A.J."/>
            <person name="Petzold A."/>
            <person name="Susuki M."/>
            <person name="Suzuki K.-i.T."/>
            <person name="Hayashi T."/>
            <person name="Toyoda A."/>
            <person name="Oliveira C."/>
            <person name="Osipova E."/>
            <person name="Leigh N.D."/>
            <person name="Simon A."/>
            <person name="Yun M.H."/>
        </authorList>
    </citation>
    <scope>NUCLEOTIDE SEQUENCE</scope>
    <source>
        <strain evidence="2">20211129_DDA</strain>
        <tissue evidence="2">Liver</tissue>
    </source>
</reference>
<accession>A0AAV7Q3Z1</accession>
<gene>
    <name evidence="2" type="ORF">NDU88_001731</name>
</gene>
<organism evidence="2 3">
    <name type="scientific">Pleurodeles waltl</name>
    <name type="common">Iberian ribbed newt</name>
    <dbReference type="NCBI Taxonomy" id="8319"/>
    <lineage>
        <taxon>Eukaryota</taxon>
        <taxon>Metazoa</taxon>
        <taxon>Chordata</taxon>
        <taxon>Craniata</taxon>
        <taxon>Vertebrata</taxon>
        <taxon>Euteleostomi</taxon>
        <taxon>Amphibia</taxon>
        <taxon>Batrachia</taxon>
        <taxon>Caudata</taxon>
        <taxon>Salamandroidea</taxon>
        <taxon>Salamandridae</taxon>
        <taxon>Pleurodelinae</taxon>
        <taxon>Pleurodeles</taxon>
    </lineage>
</organism>
<keyword evidence="3" id="KW-1185">Reference proteome</keyword>